<proteinExistence type="predicted"/>
<gene>
    <name evidence="6" type="ORF">CXU22_00695</name>
</gene>
<comment type="caution">
    <text evidence="6">The sequence shown here is derived from an EMBL/GenBank/DDBJ whole genome shotgun (WGS) entry which is preliminary data.</text>
</comment>
<dbReference type="Gene3D" id="1.10.760.10">
    <property type="entry name" value="Cytochrome c-like domain"/>
    <property type="match status" value="1"/>
</dbReference>
<keyword evidence="2 4" id="KW-0479">Metal-binding</keyword>
<evidence type="ECO:0000256" key="2">
    <source>
        <dbReference type="ARBA" id="ARBA00022723"/>
    </source>
</evidence>
<dbReference type="EMBL" id="PJKA01000002">
    <property type="protein sequence ID" value="PNC20334.1"/>
    <property type="molecule type" value="Genomic_DNA"/>
</dbReference>
<dbReference type="GO" id="GO:0009055">
    <property type="term" value="F:electron transfer activity"/>
    <property type="evidence" value="ECO:0007669"/>
    <property type="project" value="InterPro"/>
</dbReference>
<evidence type="ECO:0000256" key="1">
    <source>
        <dbReference type="ARBA" id="ARBA00022617"/>
    </source>
</evidence>
<dbReference type="PROSITE" id="PS51007">
    <property type="entry name" value="CYTC"/>
    <property type="match status" value="1"/>
</dbReference>
<dbReference type="InterPro" id="IPR036909">
    <property type="entry name" value="Cyt_c-like_dom_sf"/>
</dbReference>
<dbReference type="PANTHER" id="PTHR40394:SF2">
    <property type="entry name" value="QUINOL:CYTOCHROME C OXIDOREDUCTASE MEMBRANE PROTEIN"/>
    <property type="match status" value="1"/>
</dbReference>
<evidence type="ECO:0000313" key="7">
    <source>
        <dbReference type="Proteomes" id="UP000236000"/>
    </source>
</evidence>
<name>A0A2N8HGY1_9BACT</name>
<dbReference type="AlphaFoldDB" id="A0A2N8HGY1"/>
<keyword evidence="3 4" id="KW-0408">Iron</keyword>
<reference evidence="6 7" key="1">
    <citation type="journal article" date="2017" name="BMC Genomics">
        <title>Genome sequencing of 39 Akkermansia muciniphila isolates reveals its population structure, genomic and functional diverisity, and global distribution in mammalian gut microbiotas.</title>
        <authorList>
            <person name="Guo X."/>
            <person name="Li S."/>
            <person name="Zhang J."/>
            <person name="Wu F."/>
            <person name="Li X."/>
            <person name="Wu D."/>
            <person name="Zhang M."/>
            <person name="Ou Z."/>
            <person name="Jie Z."/>
            <person name="Yan Q."/>
            <person name="Li P."/>
            <person name="Yi J."/>
            <person name="Peng Y."/>
        </authorList>
    </citation>
    <scope>NUCLEOTIDE SEQUENCE [LARGE SCALE GENOMIC DNA]</scope>
    <source>
        <strain evidence="6 7">GP24</strain>
    </source>
</reference>
<evidence type="ECO:0000256" key="3">
    <source>
        <dbReference type="ARBA" id="ARBA00023004"/>
    </source>
</evidence>
<dbReference type="Proteomes" id="UP000236000">
    <property type="component" value="Unassembled WGS sequence"/>
</dbReference>
<evidence type="ECO:0000313" key="6">
    <source>
        <dbReference type="EMBL" id="PNC20334.1"/>
    </source>
</evidence>
<sequence length="223" mass="23855">MRGGVMAVAALAVLGAAWFLVRDDGGRNPVPHLFDNMNERPLADAQQVQEPVFTPAGRNVRLTPPRAVARSLGGAGMERGGGRDSFAADGSYFSSGRMQGGEEGSMPLELGGVSRSRDVLAEGRALYLAHCAVCHGADGNGRGGMAAYDTYPQIGSFRDEKYAAYSPGKMFRSIRLGQGNMPAFGNILPAREIWCLVAFIRQLQALPGSPGEQAFMKQEEHRP</sequence>
<accession>A0A2N8HGY1</accession>
<organism evidence="6 7">
    <name type="scientific">Akkermansia muciniphila</name>
    <dbReference type="NCBI Taxonomy" id="239935"/>
    <lineage>
        <taxon>Bacteria</taxon>
        <taxon>Pseudomonadati</taxon>
        <taxon>Verrucomicrobiota</taxon>
        <taxon>Verrucomicrobiia</taxon>
        <taxon>Verrucomicrobiales</taxon>
        <taxon>Akkermansiaceae</taxon>
        <taxon>Akkermansia</taxon>
    </lineage>
</organism>
<dbReference type="GO" id="GO:0046872">
    <property type="term" value="F:metal ion binding"/>
    <property type="evidence" value="ECO:0007669"/>
    <property type="project" value="UniProtKB-KW"/>
</dbReference>
<feature type="domain" description="Cytochrome c" evidence="5">
    <location>
        <begin position="118"/>
        <end position="204"/>
    </location>
</feature>
<dbReference type="OrthoDB" id="9773456at2"/>
<keyword evidence="1 4" id="KW-0349">Heme</keyword>
<dbReference type="PANTHER" id="PTHR40394">
    <property type="entry name" value="LIPOPROTEIN-RELATED"/>
    <property type="match status" value="1"/>
</dbReference>
<dbReference type="InterPro" id="IPR009056">
    <property type="entry name" value="Cyt_c-like_dom"/>
</dbReference>
<evidence type="ECO:0000256" key="4">
    <source>
        <dbReference type="PROSITE-ProRule" id="PRU00433"/>
    </source>
</evidence>
<dbReference type="GO" id="GO:0020037">
    <property type="term" value="F:heme binding"/>
    <property type="evidence" value="ECO:0007669"/>
    <property type="project" value="InterPro"/>
</dbReference>
<dbReference type="SUPFAM" id="SSF46626">
    <property type="entry name" value="Cytochrome c"/>
    <property type="match status" value="1"/>
</dbReference>
<protein>
    <recommendedName>
        <fullName evidence="5">Cytochrome c domain-containing protein</fullName>
    </recommendedName>
</protein>
<dbReference type="RefSeq" id="WP_102711517.1">
    <property type="nucleotide sequence ID" value="NZ_PJKA01000002.1"/>
</dbReference>
<evidence type="ECO:0000259" key="5">
    <source>
        <dbReference type="PROSITE" id="PS51007"/>
    </source>
</evidence>
<dbReference type="Pfam" id="PF13442">
    <property type="entry name" value="Cytochrome_CBB3"/>
    <property type="match status" value="1"/>
</dbReference>